<keyword evidence="3" id="KW-1185">Reference proteome</keyword>
<dbReference type="CDD" id="cd18186">
    <property type="entry name" value="BTB_POZ_ZBTB_KLHL-like"/>
    <property type="match status" value="1"/>
</dbReference>
<dbReference type="AlphaFoldDB" id="A0A8H6VNN7"/>
<evidence type="ECO:0000313" key="2">
    <source>
        <dbReference type="EMBL" id="KAF7193325.1"/>
    </source>
</evidence>
<evidence type="ECO:0000313" key="3">
    <source>
        <dbReference type="Proteomes" id="UP000660729"/>
    </source>
</evidence>
<dbReference type="PROSITE" id="PS50097">
    <property type="entry name" value="BTB"/>
    <property type="match status" value="1"/>
</dbReference>
<proteinExistence type="predicted"/>
<dbReference type="EMBL" id="JABCIY010000089">
    <property type="protein sequence ID" value="KAF7193325.1"/>
    <property type="molecule type" value="Genomic_DNA"/>
</dbReference>
<comment type="caution">
    <text evidence="2">The sequence shown here is derived from an EMBL/GenBank/DDBJ whole genome shotgun (WGS) entry which is preliminary data.</text>
</comment>
<dbReference type="Proteomes" id="UP000660729">
    <property type="component" value="Unassembled WGS sequence"/>
</dbReference>
<dbReference type="InterPro" id="IPR011333">
    <property type="entry name" value="SKP1/BTB/POZ_sf"/>
</dbReference>
<dbReference type="InterPro" id="IPR000210">
    <property type="entry name" value="BTB/POZ_dom"/>
</dbReference>
<feature type="domain" description="BTB" evidence="1">
    <location>
        <begin position="38"/>
        <end position="111"/>
    </location>
</feature>
<sequence length="248" mass="28794">MLESPSQLYHRLLTGSRRMSHTNAQYLCADLKRRSEAYDTIVQIKTGEGTEAKVFDVHKSILCFCSGYFRTAFNGRWKEAQEGAIDIPSISPDIFKHFIHWAYSRQFEVPAKDGKGTDFEVLLKLWVFGDAHEIPMLQNMAITTLHRTILKQWQAPSGFGMQYVFENTMPQSQLRRFLIDVWAGTCDFNILKSKGVMDTWCKDALIDLLQIVWRKEWQRSSKEALEKWDMCEYHVHEQGVRCSGQSLT</sequence>
<gene>
    <name evidence="2" type="ORF">HII31_05304</name>
</gene>
<accession>A0A8H6VNN7</accession>
<dbReference type="Gene3D" id="3.30.710.10">
    <property type="entry name" value="Potassium Channel Kv1.1, Chain A"/>
    <property type="match status" value="1"/>
</dbReference>
<dbReference type="SUPFAM" id="SSF54695">
    <property type="entry name" value="POZ domain"/>
    <property type="match status" value="1"/>
</dbReference>
<dbReference type="PANTHER" id="PTHR47843:SF2">
    <property type="entry name" value="BTB DOMAIN-CONTAINING PROTEIN"/>
    <property type="match status" value="1"/>
</dbReference>
<protein>
    <submittedName>
        <fullName evidence="2">Kelch-like protein 10</fullName>
    </submittedName>
</protein>
<reference evidence="2" key="1">
    <citation type="submission" date="2020-04" db="EMBL/GenBank/DDBJ databases">
        <title>Draft genome resource of the tomato pathogen Pseudocercospora fuligena.</title>
        <authorList>
            <person name="Zaccaron A."/>
        </authorList>
    </citation>
    <scope>NUCLEOTIDE SEQUENCE</scope>
    <source>
        <strain evidence="2">PF001</strain>
    </source>
</reference>
<name>A0A8H6VNN7_9PEZI</name>
<organism evidence="2 3">
    <name type="scientific">Pseudocercospora fuligena</name>
    <dbReference type="NCBI Taxonomy" id="685502"/>
    <lineage>
        <taxon>Eukaryota</taxon>
        <taxon>Fungi</taxon>
        <taxon>Dikarya</taxon>
        <taxon>Ascomycota</taxon>
        <taxon>Pezizomycotina</taxon>
        <taxon>Dothideomycetes</taxon>
        <taxon>Dothideomycetidae</taxon>
        <taxon>Mycosphaerellales</taxon>
        <taxon>Mycosphaerellaceae</taxon>
        <taxon>Pseudocercospora</taxon>
    </lineage>
</organism>
<evidence type="ECO:0000259" key="1">
    <source>
        <dbReference type="PROSITE" id="PS50097"/>
    </source>
</evidence>
<dbReference type="SMART" id="SM00225">
    <property type="entry name" value="BTB"/>
    <property type="match status" value="1"/>
</dbReference>
<dbReference type="PANTHER" id="PTHR47843">
    <property type="entry name" value="BTB DOMAIN-CONTAINING PROTEIN-RELATED"/>
    <property type="match status" value="1"/>
</dbReference>
<dbReference type="OrthoDB" id="194443at2759"/>
<dbReference type="Pfam" id="PF00651">
    <property type="entry name" value="BTB"/>
    <property type="match status" value="1"/>
</dbReference>